<accession>K5V890</accession>
<dbReference type="GO" id="GO:0020037">
    <property type="term" value="F:heme binding"/>
    <property type="evidence" value="ECO:0007669"/>
    <property type="project" value="InterPro"/>
</dbReference>
<keyword evidence="2" id="KW-0575">Peroxidase</keyword>
<evidence type="ECO:0000256" key="1">
    <source>
        <dbReference type="ARBA" id="ARBA00001970"/>
    </source>
</evidence>
<comment type="similarity">
    <text evidence="8">Belongs to the DyP-type peroxidase family.</text>
</comment>
<evidence type="ECO:0008006" key="13">
    <source>
        <dbReference type="Google" id="ProtNLM"/>
    </source>
</evidence>
<evidence type="ECO:0000256" key="5">
    <source>
        <dbReference type="ARBA" id="ARBA00022729"/>
    </source>
</evidence>
<reference evidence="11 12" key="1">
    <citation type="journal article" date="2012" name="BMC Genomics">
        <title>Comparative genomics of the white-rot fungi, Phanerochaete carnosa and P. chrysosporium, to elucidate the genetic basis of the distinct wood types they colonize.</title>
        <authorList>
            <person name="Suzuki H."/>
            <person name="MacDonald J."/>
            <person name="Syed K."/>
            <person name="Salamov A."/>
            <person name="Hori C."/>
            <person name="Aerts A."/>
            <person name="Henrissat B."/>
            <person name="Wiebenga A."/>
            <person name="vanKuyk P.A."/>
            <person name="Barry K."/>
            <person name="Lindquist E."/>
            <person name="LaButti K."/>
            <person name="Lapidus A."/>
            <person name="Lucas S."/>
            <person name="Coutinho P."/>
            <person name="Gong Y."/>
            <person name="Samejima M."/>
            <person name="Mahadevan R."/>
            <person name="Abou-Zaid M."/>
            <person name="de Vries R.P."/>
            <person name="Igarashi K."/>
            <person name="Yadav J.S."/>
            <person name="Grigoriev I.V."/>
            <person name="Master E.R."/>
        </authorList>
    </citation>
    <scope>NUCLEOTIDE SEQUENCE [LARGE SCALE GENOMIC DNA]</scope>
    <source>
        <strain evidence="11 12">HHB-10118-sp</strain>
    </source>
</reference>
<dbReference type="GO" id="GO:0005829">
    <property type="term" value="C:cytosol"/>
    <property type="evidence" value="ECO:0007669"/>
    <property type="project" value="TreeGrafter"/>
</dbReference>
<evidence type="ECO:0000256" key="8">
    <source>
        <dbReference type="ARBA" id="ARBA00025737"/>
    </source>
</evidence>
<gene>
    <name evidence="11" type="ORF">PHACADRAFT_249176</name>
</gene>
<keyword evidence="12" id="KW-1185">Reference proteome</keyword>
<evidence type="ECO:0000256" key="3">
    <source>
        <dbReference type="ARBA" id="ARBA00022617"/>
    </source>
</evidence>
<dbReference type="InterPro" id="IPR006314">
    <property type="entry name" value="Dyp_peroxidase"/>
</dbReference>
<name>K5V890_PHACS</name>
<dbReference type="Pfam" id="PF21105">
    <property type="entry name" value="DyP_N"/>
    <property type="match status" value="1"/>
</dbReference>
<keyword evidence="5" id="KW-0732">Signal</keyword>
<sequence length="577" mass="64769">MLNLQNREPQIFMREQKETVTLTIRFHHARDMTTKGEALLATTVDRTDTVKLPSDKDDVVKYLIKVFDQAGSTRPDQETTVEFVRKVDLDPLGLGNIQGDVIPGLPKALEFFYYFQITNVDGFRTAFKDFVLPKIVTSASLVQNPPPSPRDNRDHPFRGLAIGFSSLGIRKFRLNPTELGDRAFARGQMADSQALGDAGAEREGFWSPNWDSEYKANIDGIFLITAYNESNARKFIDELEEAFRWAPNRSSLRKIVALYGHPRPEPEAINDPFGWRGGGFTNPQVEGVTFSEEKPMAYTGTPVIPLGVLVMGREGDEDKDRRPEWAKDGSLIATRKLNCLVPELESYLLEEGQKIFPNLSSADAAAKLGARLMGRWKNGTPVVLSPDNDAPEIAGDPARVNNFEFDKTDTNQKRCPFAAHMRKSNPRNDIDPNELKKHLIRRHNMPYGPEVSDEERENGTSEDRGLHLCAYQSSIERGFRYIQCEWYNNVNFPPGKPTTPGWDPIFGQTGQEDEGVYRQMSGVNPAQPKQVTSFMEKFVDPRGGEYFFVPSMATLRQHIAAADPVFTAISCQVAAQG</sequence>
<organism evidence="11 12">
    <name type="scientific">Phanerochaete carnosa (strain HHB-10118-sp)</name>
    <name type="common">White-rot fungus</name>
    <name type="synonym">Peniophora carnosa</name>
    <dbReference type="NCBI Taxonomy" id="650164"/>
    <lineage>
        <taxon>Eukaryota</taxon>
        <taxon>Fungi</taxon>
        <taxon>Dikarya</taxon>
        <taxon>Basidiomycota</taxon>
        <taxon>Agaricomycotina</taxon>
        <taxon>Agaricomycetes</taxon>
        <taxon>Polyporales</taxon>
        <taxon>Phanerochaetaceae</taxon>
        <taxon>Phanerochaete</taxon>
    </lineage>
</organism>
<dbReference type="KEGG" id="pco:PHACADRAFT_249176"/>
<evidence type="ECO:0000259" key="9">
    <source>
        <dbReference type="Pfam" id="PF20628"/>
    </source>
</evidence>
<dbReference type="SUPFAM" id="SSF54909">
    <property type="entry name" value="Dimeric alpha+beta barrel"/>
    <property type="match status" value="1"/>
</dbReference>
<evidence type="ECO:0000313" key="12">
    <source>
        <dbReference type="Proteomes" id="UP000008370"/>
    </source>
</evidence>
<evidence type="ECO:0000256" key="7">
    <source>
        <dbReference type="ARBA" id="ARBA00023004"/>
    </source>
</evidence>
<dbReference type="PANTHER" id="PTHR30521:SF4">
    <property type="entry name" value="DEFERROCHELATASE"/>
    <property type="match status" value="1"/>
</dbReference>
<dbReference type="GO" id="GO:0004601">
    <property type="term" value="F:peroxidase activity"/>
    <property type="evidence" value="ECO:0007669"/>
    <property type="project" value="UniProtKB-KW"/>
</dbReference>
<dbReference type="GeneID" id="18914589"/>
<dbReference type="PROSITE" id="PS51404">
    <property type="entry name" value="DYP_PEROXIDASE"/>
    <property type="match status" value="1"/>
</dbReference>
<dbReference type="OrthoDB" id="3207336at2759"/>
<evidence type="ECO:0000256" key="6">
    <source>
        <dbReference type="ARBA" id="ARBA00023002"/>
    </source>
</evidence>
<comment type="cofactor">
    <cofactor evidence="1">
        <name>heme b</name>
        <dbReference type="ChEBI" id="CHEBI:60344"/>
    </cofactor>
</comment>
<dbReference type="InterPro" id="IPR049509">
    <property type="entry name" value="DyP_N"/>
</dbReference>
<protein>
    <recommendedName>
        <fullName evidence="13">Dyp-type peroxidase</fullName>
    </recommendedName>
</protein>
<evidence type="ECO:0000313" key="11">
    <source>
        <dbReference type="EMBL" id="EKM59016.1"/>
    </source>
</evidence>
<dbReference type="HOGENOM" id="CLU_015125_2_0_1"/>
<dbReference type="InterPro" id="IPR011008">
    <property type="entry name" value="Dimeric_a/b-barrel"/>
</dbReference>
<dbReference type="Pfam" id="PF20628">
    <property type="entry name" value="Dyp_perox_C"/>
    <property type="match status" value="1"/>
</dbReference>
<dbReference type="RefSeq" id="XP_007391597.1">
    <property type="nucleotide sequence ID" value="XM_007391535.1"/>
</dbReference>
<dbReference type="NCBIfam" id="TIGR01413">
    <property type="entry name" value="Dyp_perox_fam"/>
    <property type="match status" value="1"/>
</dbReference>
<proteinExistence type="inferred from homology"/>
<feature type="domain" description="Dyp-type peroxidase C-terminal" evidence="9">
    <location>
        <begin position="322"/>
        <end position="485"/>
    </location>
</feature>
<evidence type="ECO:0000256" key="2">
    <source>
        <dbReference type="ARBA" id="ARBA00022559"/>
    </source>
</evidence>
<keyword evidence="6" id="KW-0560">Oxidoreductase</keyword>
<dbReference type="EMBL" id="JH930469">
    <property type="protein sequence ID" value="EKM59016.1"/>
    <property type="molecule type" value="Genomic_DNA"/>
</dbReference>
<dbReference type="PANTHER" id="PTHR30521">
    <property type="entry name" value="DEFERROCHELATASE/PEROXIDASE"/>
    <property type="match status" value="1"/>
</dbReference>
<dbReference type="InterPro" id="IPR048328">
    <property type="entry name" value="Dyp_perox_C"/>
</dbReference>
<dbReference type="Proteomes" id="UP000008370">
    <property type="component" value="Unassembled WGS sequence"/>
</dbReference>
<keyword evidence="7" id="KW-0408">Iron</keyword>
<keyword evidence="4" id="KW-0479">Metal-binding</keyword>
<dbReference type="GO" id="GO:0046872">
    <property type="term" value="F:metal ion binding"/>
    <property type="evidence" value="ECO:0007669"/>
    <property type="project" value="UniProtKB-KW"/>
</dbReference>
<dbReference type="STRING" id="650164.K5V890"/>
<dbReference type="InParanoid" id="K5V890"/>
<keyword evidence="3" id="KW-0349">Heme</keyword>
<dbReference type="AlphaFoldDB" id="K5V890"/>
<evidence type="ECO:0000256" key="4">
    <source>
        <dbReference type="ARBA" id="ARBA00022723"/>
    </source>
</evidence>
<evidence type="ECO:0000259" key="10">
    <source>
        <dbReference type="Pfam" id="PF21105"/>
    </source>
</evidence>
<feature type="domain" description="DyP dimeric alpha+beta barrel" evidence="10">
    <location>
        <begin position="96"/>
        <end position="264"/>
    </location>
</feature>